<dbReference type="SUPFAM" id="SSF56784">
    <property type="entry name" value="HAD-like"/>
    <property type="match status" value="1"/>
</dbReference>
<dbReference type="Gene3D" id="3.40.50.1000">
    <property type="entry name" value="HAD superfamily/HAD-like"/>
    <property type="match status" value="1"/>
</dbReference>
<proteinExistence type="predicted"/>
<keyword evidence="2" id="KW-1185">Reference proteome</keyword>
<dbReference type="Pfam" id="PF08282">
    <property type="entry name" value="Hydrolase_3"/>
    <property type="match status" value="1"/>
</dbReference>
<accession>A0A0F6VYI8</accession>
<dbReference type="Proteomes" id="UP000034883">
    <property type="component" value="Chromosome"/>
</dbReference>
<dbReference type="Gene3D" id="3.30.1240.10">
    <property type="match status" value="1"/>
</dbReference>
<sequence>MDLDTVFDDRVCDRDRMALERLRSTGCEIGFTSSGRAAAARARMRALGLEGWIIGCDGAQLARARDGHLLCRHSLPASIAARAQEILSAMQLDVFAVTADGAHGPPGAHELAQTALGLASEGYTSAPALRAEICALVAAGDTARVHAGANALADLAPTRISRATYSLPSGGSALRVSSRRGSRARAIGDLAARLGTRRTRAAYVTGVRGPYVDASAILELPRVFCLPDVPVERLGARCERLVTRAGEGALAEAIDRWRRTAAELVHASA</sequence>
<organism evidence="1 2">
    <name type="scientific">Sandaracinus amylolyticus</name>
    <dbReference type="NCBI Taxonomy" id="927083"/>
    <lineage>
        <taxon>Bacteria</taxon>
        <taxon>Pseudomonadati</taxon>
        <taxon>Myxococcota</taxon>
        <taxon>Polyangia</taxon>
        <taxon>Polyangiales</taxon>
        <taxon>Sandaracinaceae</taxon>
        <taxon>Sandaracinus</taxon>
    </lineage>
</organism>
<protein>
    <submittedName>
        <fullName evidence="1">Uncharacterized protein</fullName>
    </submittedName>
</protein>
<dbReference type="InterPro" id="IPR036412">
    <property type="entry name" value="HAD-like_sf"/>
</dbReference>
<dbReference type="EMBL" id="CP011125">
    <property type="protein sequence ID" value="AKF02867.1"/>
    <property type="molecule type" value="Genomic_DNA"/>
</dbReference>
<name>A0A0F6VYI8_9BACT</name>
<reference evidence="1 2" key="1">
    <citation type="submission" date="2015-03" db="EMBL/GenBank/DDBJ databases">
        <title>Genome assembly of Sandaracinus amylolyticus DSM 53668.</title>
        <authorList>
            <person name="Sharma G."/>
            <person name="Subramanian S."/>
        </authorList>
    </citation>
    <scope>NUCLEOTIDE SEQUENCE [LARGE SCALE GENOMIC DNA]</scope>
    <source>
        <strain evidence="1 2">DSM 53668</strain>
    </source>
</reference>
<evidence type="ECO:0000313" key="1">
    <source>
        <dbReference type="EMBL" id="AKF02867.1"/>
    </source>
</evidence>
<dbReference type="KEGG" id="samy:DB32_000015"/>
<evidence type="ECO:0000313" key="2">
    <source>
        <dbReference type="Proteomes" id="UP000034883"/>
    </source>
</evidence>
<gene>
    <name evidence="1" type="ORF">DB32_000015</name>
</gene>
<dbReference type="AlphaFoldDB" id="A0A0F6VYI8"/>
<dbReference type="InterPro" id="IPR023214">
    <property type="entry name" value="HAD_sf"/>
</dbReference>